<keyword evidence="11" id="KW-1185">Reference proteome</keyword>
<feature type="domain" description="DNA replication/recombination mediator RecO N-terminal" evidence="9">
    <location>
        <begin position="1"/>
        <end position="78"/>
    </location>
</feature>
<dbReference type="NCBIfam" id="TIGR00613">
    <property type="entry name" value="reco"/>
    <property type="match status" value="1"/>
</dbReference>
<evidence type="ECO:0000256" key="8">
    <source>
        <dbReference type="HAMAP-Rule" id="MF_00201"/>
    </source>
</evidence>
<proteinExistence type="inferred from homology"/>
<evidence type="ECO:0000256" key="6">
    <source>
        <dbReference type="ARBA" id="ARBA00023204"/>
    </source>
</evidence>
<comment type="function">
    <text evidence="1 8">Involved in DNA repair and RecF pathway recombination.</text>
</comment>
<name>A0ABN1IE87_9GAMM</name>
<reference evidence="10 11" key="1">
    <citation type="journal article" date="2019" name="Int. J. Syst. Evol. Microbiol.">
        <title>The Global Catalogue of Microorganisms (GCM) 10K type strain sequencing project: providing services to taxonomists for standard genome sequencing and annotation.</title>
        <authorList>
            <consortium name="The Broad Institute Genomics Platform"/>
            <consortium name="The Broad Institute Genome Sequencing Center for Infectious Disease"/>
            <person name="Wu L."/>
            <person name="Ma J."/>
        </authorList>
    </citation>
    <scope>NUCLEOTIDE SEQUENCE [LARGE SCALE GENOMIC DNA]</scope>
    <source>
        <strain evidence="10 11">JCM 15421</strain>
    </source>
</reference>
<dbReference type="InterPro" id="IPR012340">
    <property type="entry name" value="NA-bd_OB-fold"/>
</dbReference>
<dbReference type="Pfam" id="PF02565">
    <property type="entry name" value="RecO_C"/>
    <property type="match status" value="1"/>
</dbReference>
<evidence type="ECO:0000256" key="1">
    <source>
        <dbReference type="ARBA" id="ARBA00003065"/>
    </source>
</evidence>
<dbReference type="InterPro" id="IPR022572">
    <property type="entry name" value="DNA_rep/recomb_RecO_N"/>
</dbReference>
<dbReference type="EMBL" id="BAAAEU010000004">
    <property type="protein sequence ID" value="GAA0709131.1"/>
    <property type="molecule type" value="Genomic_DNA"/>
</dbReference>
<keyword evidence="4 8" id="KW-0227">DNA damage</keyword>
<comment type="similarity">
    <text evidence="2 8">Belongs to the RecO family.</text>
</comment>
<evidence type="ECO:0000256" key="7">
    <source>
        <dbReference type="ARBA" id="ARBA00033409"/>
    </source>
</evidence>
<dbReference type="Proteomes" id="UP001501523">
    <property type="component" value="Unassembled WGS sequence"/>
</dbReference>
<dbReference type="RefSeq" id="WP_343787657.1">
    <property type="nucleotide sequence ID" value="NZ_BAAAEU010000004.1"/>
</dbReference>
<dbReference type="InterPro" id="IPR037278">
    <property type="entry name" value="ARFGAP/RecO"/>
</dbReference>
<dbReference type="InterPro" id="IPR003717">
    <property type="entry name" value="RecO"/>
</dbReference>
<evidence type="ECO:0000313" key="10">
    <source>
        <dbReference type="EMBL" id="GAA0709131.1"/>
    </source>
</evidence>
<dbReference type="PANTHER" id="PTHR33991">
    <property type="entry name" value="DNA REPAIR PROTEIN RECO"/>
    <property type="match status" value="1"/>
</dbReference>
<accession>A0ABN1IE87</accession>
<evidence type="ECO:0000256" key="2">
    <source>
        <dbReference type="ARBA" id="ARBA00007452"/>
    </source>
</evidence>
<evidence type="ECO:0000256" key="4">
    <source>
        <dbReference type="ARBA" id="ARBA00022763"/>
    </source>
</evidence>
<organism evidence="10 11">
    <name type="scientific">Dokdonella soli</name>
    <dbReference type="NCBI Taxonomy" id="529810"/>
    <lineage>
        <taxon>Bacteria</taxon>
        <taxon>Pseudomonadati</taxon>
        <taxon>Pseudomonadota</taxon>
        <taxon>Gammaproteobacteria</taxon>
        <taxon>Lysobacterales</taxon>
        <taxon>Rhodanobacteraceae</taxon>
        <taxon>Dokdonella</taxon>
    </lineage>
</organism>
<dbReference type="SUPFAM" id="SSF50249">
    <property type="entry name" value="Nucleic acid-binding proteins"/>
    <property type="match status" value="1"/>
</dbReference>
<protein>
    <recommendedName>
        <fullName evidence="3 8">DNA repair protein RecO</fullName>
    </recommendedName>
    <alternativeName>
        <fullName evidence="7 8">Recombination protein O</fullName>
    </alternativeName>
</protein>
<evidence type="ECO:0000259" key="9">
    <source>
        <dbReference type="Pfam" id="PF11967"/>
    </source>
</evidence>
<evidence type="ECO:0000256" key="3">
    <source>
        <dbReference type="ARBA" id="ARBA00021310"/>
    </source>
</evidence>
<evidence type="ECO:0000313" key="11">
    <source>
        <dbReference type="Proteomes" id="UP001501523"/>
    </source>
</evidence>
<dbReference type="HAMAP" id="MF_00201">
    <property type="entry name" value="RecO"/>
    <property type="match status" value="1"/>
</dbReference>
<sequence>MRIEQQPAFILHARPYRETSLLLEAFTRDHGRVGLVARGVRRERSRMPRGVLQPLQPLLLGWIARGELGTLTGAEAASTPFALSGEALLAAIYINELVLRLSGRNDIHADAFAAYALCLARLADNADMAWTLRRFERDLLADLGYALALTHTVGGTPIEADVDYAYDPDAGAREWRVGSIQPRVAGGALLALDLDESPTADQLAQLRRLVRAVVRHLVGGELNAWALSARPSGSAPA</sequence>
<dbReference type="SUPFAM" id="SSF57863">
    <property type="entry name" value="ArfGap/RecO-like zinc finger"/>
    <property type="match status" value="1"/>
</dbReference>
<dbReference type="Gene3D" id="2.40.50.140">
    <property type="entry name" value="Nucleic acid-binding proteins"/>
    <property type="match status" value="1"/>
</dbReference>
<dbReference type="Pfam" id="PF11967">
    <property type="entry name" value="RecO_N"/>
    <property type="match status" value="1"/>
</dbReference>
<dbReference type="Gene3D" id="1.20.1440.120">
    <property type="entry name" value="Recombination protein O, C-terminal domain"/>
    <property type="match status" value="1"/>
</dbReference>
<gene>
    <name evidence="8 10" type="primary">recO</name>
    <name evidence="10" type="ORF">GCM10009105_09300</name>
</gene>
<evidence type="ECO:0000256" key="5">
    <source>
        <dbReference type="ARBA" id="ARBA00023172"/>
    </source>
</evidence>
<keyword evidence="5 8" id="KW-0233">DNA recombination</keyword>
<dbReference type="InterPro" id="IPR042242">
    <property type="entry name" value="RecO_C"/>
</dbReference>
<dbReference type="PANTHER" id="PTHR33991:SF1">
    <property type="entry name" value="DNA REPAIR PROTEIN RECO"/>
    <property type="match status" value="1"/>
</dbReference>
<comment type="caution">
    <text evidence="10">The sequence shown here is derived from an EMBL/GenBank/DDBJ whole genome shotgun (WGS) entry which is preliminary data.</text>
</comment>
<keyword evidence="6 8" id="KW-0234">DNA repair</keyword>